<keyword evidence="4 8" id="KW-0418">Kinase</keyword>
<dbReference type="PANTHER" id="PTHR43671:SF13">
    <property type="entry name" value="SERINE_THREONINE-PROTEIN KINASE NEK2"/>
    <property type="match status" value="1"/>
</dbReference>
<dbReference type="EMBL" id="AM746676">
    <property type="protein sequence ID" value="CAN91170.1"/>
    <property type="molecule type" value="Genomic_DNA"/>
</dbReference>
<dbReference type="eggNOG" id="COG0515">
    <property type="taxonomic scope" value="Bacteria"/>
</dbReference>
<dbReference type="AlphaFoldDB" id="A9EV70"/>
<dbReference type="RefSeq" id="WP_012233647.1">
    <property type="nucleotide sequence ID" value="NC_010162.1"/>
</dbReference>
<dbReference type="OrthoDB" id="9801841at2"/>
<dbReference type="STRING" id="448385.sce1013"/>
<organism evidence="8 9">
    <name type="scientific">Sorangium cellulosum (strain So ce56)</name>
    <name type="common">Polyangium cellulosum (strain So ce56)</name>
    <dbReference type="NCBI Taxonomy" id="448385"/>
    <lineage>
        <taxon>Bacteria</taxon>
        <taxon>Pseudomonadati</taxon>
        <taxon>Myxococcota</taxon>
        <taxon>Polyangia</taxon>
        <taxon>Polyangiales</taxon>
        <taxon>Polyangiaceae</taxon>
        <taxon>Sorangium</taxon>
    </lineage>
</organism>
<protein>
    <recommendedName>
        <fullName evidence="1">non-specific serine/threonine protein kinase</fullName>
        <ecNumber evidence="1">2.7.11.1</ecNumber>
    </recommendedName>
</protein>
<dbReference type="InterPro" id="IPR008266">
    <property type="entry name" value="Tyr_kinase_AS"/>
</dbReference>
<keyword evidence="5" id="KW-0067">ATP-binding</keyword>
<accession>A9EV70</accession>
<gene>
    <name evidence="8" type="ordered locus">sce1013</name>
</gene>
<name>A9EV70_SORC5</name>
<evidence type="ECO:0000256" key="1">
    <source>
        <dbReference type="ARBA" id="ARBA00012513"/>
    </source>
</evidence>
<evidence type="ECO:0000256" key="6">
    <source>
        <dbReference type="SAM" id="MobiDB-lite"/>
    </source>
</evidence>
<dbReference type="InterPro" id="IPR011009">
    <property type="entry name" value="Kinase-like_dom_sf"/>
</dbReference>
<evidence type="ECO:0000313" key="8">
    <source>
        <dbReference type="EMBL" id="CAN91170.1"/>
    </source>
</evidence>
<sequence length="599" mass="65094">MQERTALAAGGAPSSVAGNAPELLPKQFGKYTLLSKLSAGGMAEIFLALHRSSFGFEKLVVIKRILPSMNQDPSLIDMLLHEARIAATLSHPNIVQTFDAGQVDRTYFIAMEHIHGEDVGTIVREAAERDPGGIPLEHALSIILGVCAGLAYIHDKRGLDGAPLGIVHRDISPRNVVVSYTGDVKIVDFGIARSELGDVEEQRENVLMGKFAYMAPEHVAGDRIDHRADIFAAGVVLFEMTTGRRLFKGGTQMRTLLQIHGSEYPLPSAIKPGYPKGLEKIVLRALEKRREDRYQSAREMHAAIEELIRDERIPASPMGLTAWMESLFRDKLARHKEALLGVRQLIDVIAAQQQRWSLEMSGGATVSQSGVPTSTSPTSLSSPPPLAGKGGVAAFIPAASALALVPGFLYMQGQLSERHAEFMTMVHDAQASRQEPPAPVEAKGSLEVTSKPEGCTLWVNGERHPVATPAKLHGLPLGRELHIKLTRDGYKPYRTAVKLSDEARFKEIVADLDRLTATVVLWVDPPANVVVDGKLWKGNRTRIEGLTVGEAHRFVLSAPGHASKTLMVNVEPGETKTLNVRLPKLGAQAPVEERAEGAQ</sequence>
<dbReference type="CDD" id="cd14014">
    <property type="entry name" value="STKc_PknB_like"/>
    <property type="match status" value="1"/>
</dbReference>
<dbReference type="InterPro" id="IPR050660">
    <property type="entry name" value="NEK_Ser/Thr_kinase"/>
</dbReference>
<evidence type="ECO:0000313" key="9">
    <source>
        <dbReference type="Proteomes" id="UP000002139"/>
    </source>
</evidence>
<evidence type="ECO:0000256" key="4">
    <source>
        <dbReference type="ARBA" id="ARBA00022777"/>
    </source>
</evidence>
<keyword evidence="3" id="KW-0547">Nucleotide-binding</keyword>
<evidence type="ECO:0000256" key="2">
    <source>
        <dbReference type="ARBA" id="ARBA00022679"/>
    </source>
</evidence>
<evidence type="ECO:0000256" key="5">
    <source>
        <dbReference type="ARBA" id="ARBA00022840"/>
    </source>
</evidence>
<feature type="compositionally biased region" description="Low complexity" evidence="6">
    <location>
        <begin position="372"/>
        <end position="381"/>
    </location>
</feature>
<dbReference type="Pfam" id="PF08308">
    <property type="entry name" value="PEGA"/>
    <property type="match status" value="1"/>
</dbReference>
<dbReference type="BioCyc" id="SCEL448385:SCE_RS48170-MONOMER"/>
<dbReference type="PANTHER" id="PTHR43671">
    <property type="entry name" value="SERINE/THREONINE-PROTEIN KINASE NEK"/>
    <property type="match status" value="1"/>
</dbReference>
<dbReference type="GO" id="GO:0005524">
    <property type="term" value="F:ATP binding"/>
    <property type="evidence" value="ECO:0007669"/>
    <property type="project" value="UniProtKB-KW"/>
</dbReference>
<dbReference type="GO" id="GO:0004674">
    <property type="term" value="F:protein serine/threonine kinase activity"/>
    <property type="evidence" value="ECO:0007669"/>
    <property type="project" value="UniProtKB-EC"/>
</dbReference>
<dbReference type="Pfam" id="PF00069">
    <property type="entry name" value="Pkinase"/>
    <property type="match status" value="1"/>
</dbReference>
<reference evidence="8 9" key="1">
    <citation type="journal article" date="2007" name="Nat. Biotechnol.">
        <title>Complete genome sequence of the myxobacterium Sorangium cellulosum.</title>
        <authorList>
            <person name="Schneiker S."/>
            <person name="Perlova O."/>
            <person name="Kaiser O."/>
            <person name="Gerth K."/>
            <person name="Alici A."/>
            <person name="Altmeyer M.O."/>
            <person name="Bartels D."/>
            <person name="Bekel T."/>
            <person name="Beyer S."/>
            <person name="Bode E."/>
            <person name="Bode H.B."/>
            <person name="Bolten C.J."/>
            <person name="Choudhuri J.V."/>
            <person name="Doss S."/>
            <person name="Elnakady Y.A."/>
            <person name="Frank B."/>
            <person name="Gaigalat L."/>
            <person name="Goesmann A."/>
            <person name="Groeger C."/>
            <person name="Gross F."/>
            <person name="Jelsbak L."/>
            <person name="Jelsbak L."/>
            <person name="Kalinowski J."/>
            <person name="Kegler C."/>
            <person name="Knauber T."/>
            <person name="Konietzny S."/>
            <person name="Kopp M."/>
            <person name="Krause L."/>
            <person name="Krug D."/>
            <person name="Linke B."/>
            <person name="Mahmud T."/>
            <person name="Martinez-Arias R."/>
            <person name="McHardy A.C."/>
            <person name="Merai M."/>
            <person name="Meyer F."/>
            <person name="Mormann S."/>
            <person name="Munoz-Dorado J."/>
            <person name="Perez J."/>
            <person name="Pradella S."/>
            <person name="Rachid S."/>
            <person name="Raddatz G."/>
            <person name="Rosenau F."/>
            <person name="Rueckert C."/>
            <person name="Sasse F."/>
            <person name="Scharfe M."/>
            <person name="Schuster S.C."/>
            <person name="Suen G."/>
            <person name="Treuner-Lange A."/>
            <person name="Velicer G.J."/>
            <person name="Vorholter F.-J."/>
            <person name="Weissman K.J."/>
            <person name="Welch R.D."/>
            <person name="Wenzel S.C."/>
            <person name="Whitworth D.E."/>
            <person name="Wilhelm S."/>
            <person name="Wittmann C."/>
            <person name="Bloecker H."/>
            <person name="Puehler A."/>
            <person name="Mueller R."/>
        </authorList>
    </citation>
    <scope>NUCLEOTIDE SEQUENCE [LARGE SCALE GENOMIC DNA]</scope>
    <source>
        <strain evidence="9">So ce56</strain>
    </source>
</reference>
<dbReference type="Gene3D" id="1.10.510.10">
    <property type="entry name" value="Transferase(Phosphotransferase) domain 1"/>
    <property type="match status" value="1"/>
</dbReference>
<evidence type="ECO:0000256" key="3">
    <source>
        <dbReference type="ARBA" id="ARBA00022741"/>
    </source>
</evidence>
<dbReference type="Gene3D" id="3.30.200.20">
    <property type="entry name" value="Phosphorylase Kinase, domain 1"/>
    <property type="match status" value="1"/>
</dbReference>
<dbReference type="InterPro" id="IPR013229">
    <property type="entry name" value="PEGA"/>
</dbReference>
<dbReference type="EC" id="2.7.11.1" evidence="1"/>
<dbReference type="PROSITE" id="PS00109">
    <property type="entry name" value="PROTEIN_KINASE_TYR"/>
    <property type="match status" value="1"/>
</dbReference>
<proteinExistence type="predicted"/>
<dbReference type="HOGENOM" id="CLU_000288_151_5_7"/>
<feature type="domain" description="Protein kinase" evidence="7">
    <location>
        <begin position="31"/>
        <end position="304"/>
    </location>
</feature>
<dbReference type="InterPro" id="IPR000719">
    <property type="entry name" value="Prot_kinase_dom"/>
</dbReference>
<feature type="region of interest" description="Disordered" evidence="6">
    <location>
        <begin position="361"/>
        <end position="384"/>
    </location>
</feature>
<dbReference type="KEGG" id="scl:sce1013"/>
<evidence type="ECO:0000259" key="7">
    <source>
        <dbReference type="PROSITE" id="PS50011"/>
    </source>
</evidence>
<keyword evidence="9" id="KW-1185">Reference proteome</keyword>
<dbReference type="PROSITE" id="PS50011">
    <property type="entry name" value="PROTEIN_KINASE_DOM"/>
    <property type="match status" value="1"/>
</dbReference>
<dbReference type="SUPFAM" id="SSF56112">
    <property type="entry name" value="Protein kinase-like (PK-like)"/>
    <property type="match status" value="1"/>
</dbReference>
<keyword evidence="2 8" id="KW-0808">Transferase</keyword>
<dbReference type="Proteomes" id="UP000002139">
    <property type="component" value="Chromosome"/>
</dbReference>